<keyword evidence="3" id="KW-0175">Coiled coil</keyword>
<dbReference type="InterPro" id="IPR034904">
    <property type="entry name" value="FSCA_dom_sf"/>
</dbReference>
<evidence type="ECO:0000256" key="3">
    <source>
        <dbReference type="SAM" id="Coils"/>
    </source>
</evidence>
<dbReference type="Gene3D" id="6.10.250.1280">
    <property type="match status" value="1"/>
</dbReference>
<keyword evidence="2" id="KW-0159">Chromosome partition</keyword>
<organism evidence="4 5">
    <name type="scientific">Trypanosoma rangeli SC58</name>
    <dbReference type="NCBI Taxonomy" id="429131"/>
    <lineage>
        <taxon>Eukaryota</taxon>
        <taxon>Discoba</taxon>
        <taxon>Euglenozoa</taxon>
        <taxon>Kinetoplastea</taxon>
        <taxon>Metakinetoplastina</taxon>
        <taxon>Trypanosomatida</taxon>
        <taxon>Trypanosomatidae</taxon>
        <taxon>Trypanosoma</taxon>
        <taxon>Herpetosoma</taxon>
    </lineage>
</organism>
<feature type="coiled-coil region" evidence="3">
    <location>
        <begin position="120"/>
        <end position="152"/>
    </location>
</feature>
<gene>
    <name evidence="4" type="ORF">TRSC58_05780</name>
</gene>
<dbReference type="AlphaFoldDB" id="A0A061IV68"/>
<dbReference type="OrthoDB" id="2746at2759"/>
<evidence type="ECO:0000256" key="1">
    <source>
        <dbReference type="ARBA" id="ARBA00010381"/>
    </source>
</evidence>
<dbReference type="InterPro" id="IPR039796">
    <property type="entry name" value="MIP18"/>
</dbReference>
<dbReference type="EMBL" id="AUPL01005780">
    <property type="protein sequence ID" value="ESL06544.1"/>
    <property type="molecule type" value="Genomic_DNA"/>
</dbReference>
<comment type="similarity">
    <text evidence="1">Belongs to the MIP18 family.</text>
</comment>
<evidence type="ECO:0000313" key="4">
    <source>
        <dbReference type="EMBL" id="ESL06544.1"/>
    </source>
</evidence>
<evidence type="ECO:0008006" key="6">
    <source>
        <dbReference type="Google" id="ProtNLM"/>
    </source>
</evidence>
<accession>A0A061IV68</accession>
<dbReference type="Proteomes" id="UP000031737">
    <property type="component" value="Unassembled WGS sequence"/>
</dbReference>
<dbReference type="GO" id="GO:0007059">
    <property type="term" value="P:chromosome segregation"/>
    <property type="evidence" value="ECO:0007669"/>
    <property type="project" value="UniProtKB-KW"/>
</dbReference>
<sequence>MAGVYAAEDVFYEISTIRDPEKRSCTLAELGVVAPDRCSVEYGKYYGNSFVRDEGESVSDARAPKRIAVVTVVLKPTVVHCSLMAIICLCVYARLKETLPTPECDWKIDIRLVDGSHLQQRELEKQILDKERVAAALENEALKTEMERLMNADLE</sequence>
<dbReference type="PANTHER" id="PTHR12377:SF2">
    <property type="entry name" value="CYTOSOLIC IRON-SULFUR ASSEMBLY COMPONENT 2A"/>
    <property type="match status" value="1"/>
</dbReference>
<evidence type="ECO:0000313" key="5">
    <source>
        <dbReference type="Proteomes" id="UP000031737"/>
    </source>
</evidence>
<evidence type="ECO:0000256" key="2">
    <source>
        <dbReference type="ARBA" id="ARBA00022829"/>
    </source>
</evidence>
<protein>
    <recommendedName>
        <fullName evidence="6">MIP18 family-like domain-containing protein</fullName>
    </recommendedName>
</protein>
<dbReference type="PANTHER" id="PTHR12377">
    <property type="entry name" value="CYTOSOLIC IRON-SULFUR ASSEMBLY COMPONENT 2B-RELATED"/>
    <property type="match status" value="1"/>
</dbReference>
<dbReference type="GO" id="GO:0051604">
    <property type="term" value="P:protein maturation"/>
    <property type="evidence" value="ECO:0007669"/>
    <property type="project" value="InterPro"/>
</dbReference>
<comment type="caution">
    <text evidence="4">The sequence shown here is derived from an EMBL/GenBank/DDBJ whole genome shotgun (WGS) entry which is preliminary data.</text>
</comment>
<dbReference type="Gene3D" id="3.30.300.130">
    <property type="entry name" value="Fe-S cluster assembly (FSCA)"/>
    <property type="match status" value="1"/>
</dbReference>
<keyword evidence="5" id="KW-1185">Reference proteome</keyword>
<reference evidence="4 5" key="1">
    <citation type="submission" date="2013-07" db="EMBL/GenBank/DDBJ databases">
        <authorList>
            <person name="Stoco P.H."/>
            <person name="Wagner G."/>
            <person name="Gerber A."/>
            <person name="Zaha A."/>
            <person name="Thompson C."/>
            <person name="Bartholomeu D.C."/>
            <person name="Luckemeyer D.D."/>
            <person name="Bahia D."/>
            <person name="Loreto E."/>
            <person name="Prestes E.B."/>
            <person name="Lima F.M."/>
            <person name="Rodrigues-Luiz G."/>
            <person name="Vallejo G.A."/>
            <person name="Filho J.F."/>
            <person name="Monteiro K.M."/>
            <person name="Tyler K.M."/>
            <person name="de Almeida L.G."/>
            <person name="Ortiz M.F."/>
            <person name="Siervo M.A."/>
            <person name="de Moraes M.H."/>
            <person name="Cunha O.L."/>
            <person name="Mendonca-Neto R."/>
            <person name="Silva R."/>
            <person name="Teixeira S.M."/>
            <person name="Murta S.M."/>
            <person name="Sincero T.C."/>
            <person name="Mendes T.A."/>
            <person name="Urmenyi T.P."/>
            <person name="Silva V.G."/>
            <person name="da Rocha W.D."/>
            <person name="Andersson B."/>
            <person name="Romanha A.J."/>
            <person name="Steindel M."/>
            <person name="de Vasconcelos A.T."/>
            <person name="Grisard E.C."/>
        </authorList>
    </citation>
    <scope>NUCLEOTIDE SEQUENCE [LARGE SCALE GENOMIC DNA]</scope>
    <source>
        <strain evidence="4 5">SC58</strain>
    </source>
</reference>
<proteinExistence type="inferred from homology"/>
<dbReference type="VEuPathDB" id="TriTrypDB:TRSC58_05780"/>
<name>A0A061IV68_TRYRA</name>